<dbReference type="Pfam" id="PF07103">
    <property type="entry name" value="DUF1365"/>
    <property type="match status" value="1"/>
</dbReference>
<dbReference type="OrthoDB" id="3340520at2759"/>
<comment type="caution">
    <text evidence="2">The sequence shown here is derived from an EMBL/GenBank/DDBJ whole genome shotgun (WGS) entry which is preliminary data.</text>
</comment>
<evidence type="ECO:0000313" key="3">
    <source>
        <dbReference type="Proteomes" id="UP001153069"/>
    </source>
</evidence>
<sequence>MEVVVGLLLLLKILSAAVLLAVIGFVGVPLLLAGITVWRSKTSATKPVASSLYVGRVWHARLLPKRHAFNYPLFLFALDLEETDELFSDTLWPLSLIVNLQKEDHLKNGEGLAKDTPTTATEPSNTKVPHETANRVLRLVAEKTKNSFQPTLESHRVILITHLRYYGYCFNPVSFYYVQEKGTNKLVSVVAEVSNTPWNEMHCYVLHPDSIDNVQVKGEEEKDTKQRINYKFPKCFHVSPFMEMNYTYDWTFTNFLLHSKEIPLIARTMMKRGESEVHFTANFECFRHGMHPFTVAWQLIYYPVYCMIIQIWIHYEAFWLFVKGIVFVPHPNDAETAASRIIAAIMTPLFALKDWFDELRGKSSPTKAEMSEGSSTGDAANGKAKTS</sequence>
<feature type="compositionally biased region" description="Polar residues" evidence="1">
    <location>
        <begin position="372"/>
        <end position="387"/>
    </location>
</feature>
<evidence type="ECO:0000256" key="1">
    <source>
        <dbReference type="SAM" id="MobiDB-lite"/>
    </source>
</evidence>
<dbReference type="Proteomes" id="UP001153069">
    <property type="component" value="Unassembled WGS sequence"/>
</dbReference>
<keyword evidence="3" id="KW-1185">Reference proteome</keyword>
<dbReference type="PANTHER" id="PTHR33973">
    <property type="entry name" value="OS07G0153300 PROTEIN"/>
    <property type="match status" value="1"/>
</dbReference>
<reference evidence="2" key="1">
    <citation type="submission" date="2020-06" db="EMBL/GenBank/DDBJ databases">
        <authorList>
            <consortium name="Plant Systems Biology data submission"/>
        </authorList>
    </citation>
    <scope>NUCLEOTIDE SEQUENCE</scope>
    <source>
        <strain evidence="2">D6</strain>
    </source>
</reference>
<dbReference type="PANTHER" id="PTHR33973:SF4">
    <property type="entry name" value="OS07G0153300 PROTEIN"/>
    <property type="match status" value="1"/>
</dbReference>
<dbReference type="EMBL" id="CAICTM010002399">
    <property type="protein sequence ID" value="CAB9529095.1"/>
    <property type="molecule type" value="Genomic_DNA"/>
</dbReference>
<protein>
    <recommendedName>
        <fullName evidence="4">DUF1365 domain-containing protein</fullName>
    </recommendedName>
</protein>
<accession>A0A9N8EZB9</accession>
<feature type="region of interest" description="Disordered" evidence="1">
    <location>
        <begin position="108"/>
        <end position="129"/>
    </location>
</feature>
<gene>
    <name evidence="2" type="ORF">SEMRO_2401_G326240.1</name>
</gene>
<proteinExistence type="predicted"/>
<evidence type="ECO:0008006" key="4">
    <source>
        <dbReference type="Google" id="ProtNLM"/>
    </source>
</evidence>
<dbReference type="InterPro" id="IPR010775">
    <property type="entry name" value="DUF1365"/>
</dbReference>
<feature type="region of interest" description="Disordered" evidence="1">
    <location>
        <begin position="363"/>
        <end position="387"/>
    </location>
</feature>
<dbReference type="AlphaFoldDB" id="A0A9N8EZB9"/>
<organism evidence="2 3">
    <name type="scientific">Seminavis robusta</name>
    <dbReference type="NCBI Taxonomy" id="568900"/>
    <lineage>
        <taxon>Eukaryota</taxon>
        <taxon>Sar</taxon>
        <taxon>Stramenopiles</taxon>
        <taxon>Ochrophyta</taxon>
        <taxon>Bacillariophyta</taxon>
        <taxon>Bacillariophyceae</taxon>
        <taxon>Bacillariophycidae</taxon>
        <taxon>Naviculales</taxon>
        <taxon>Naviculaceae</taxon>
        <taxon>Seminavis</taxon>
    </lineage>
</organism>
<name>A0A9N8EZB9_9STRA</name>
<evidence type="ECO:0000313" key="2">
    <source>
        <dbReference type="EMBL" id="CAB9529095.1"/>
    </source>
</evidence>
<feature type="compositionally biased region" description="Polar residues" evidence="1">
    <location>
        <begin position="116"/>
        <end position="127"/>
    </location>
</feature>